<dbReference type="Pfam" id="PF01183">
    <property type="entry name" value="Glyco_hydro_25"/>
    <property type="match status" value="1"/>
</dbReference>
<dbReference type="PANTHER" id="PTHR34135:SF2">
    <property type="entry name" value="LYSOZYME"/>
    <property type="match status" value="1"/>
</dbReference>
<protein>
    <submittedName>
        <fullName evidence="4">Phage lysin, N-acetylmuramoyl-L-alanine amidase</fullName>
        <ecNumber evidence="4">3.5.1.28</ecNumber>
    </submittedName>
</protein>
<evidence type="ECO:0000313" key="5">
    <source>
        <dbReference type="Proteomes" id="UP000009352"/>
    </source>
</evidence>
<keyword evidence="3" id="KW-0326">Glycosidase</keyword>
<sequence>MVLHGIDVASYQQGIGISGMTADFVIAKATEGTTYLNPAFADQVKQTLTSGKLLGVYHFASVGNARDQAAYFLSQVGAYVGKAVLVLDFEGPAVSQGVGWAKQWLDYVKAKTGVAPMIYMGLSDENRLDWSSVASTYGLWVAQYNNYNAVNGYQPRDMYGSTRNWPDPAIFQYTSVGRLSGWAGNLDLNVFYGDRAAWAAYAGQGASSLPTPPAPQLSVKKVNVSYGLHVLGGGWLDEVTNFGAGDNGFAGLPNHQHDLLYIKVDHGSVKYRVHTVKSGWLPWVTKGNRNDTVNGCAGIAGEAIDGVQIIFLTPAGESYQQAYYRSQTTQRAGWLGVVCDDGTSLPQYTDTYAGMFGEPLDRLQISISSINPF</sequence>
<dbReference type="GO" id="GO:0003796">
    <property type="term" value="F:lysozyme activity"/>
    <property type="evidence" value="ECO:0007669"/>
    <property type="project" value="InterPro"/>
</dbReference>
<evidence type="ECO:0000256" key="1">
    <source>
        <dbReference type="ARBA" id="ARBA00010646"/>
    </source>
</evidence>
<evidence type="ECO:0000256" key="2">
    <source>
        <dbReference type="ARBA" id="ARBA00022801"/>
    </source>
</evidence>
<reference evidence="4 5" key="1">
    <citation type="journal article" date="2013" name="Genome Announc.">
        <title>Draft Genome Sequence of Staphylococcus simulans UMC-CNS-990, Isolated from a Case of Chronic Bovine Mastitis.</title>
        <authorList>
            <person name="Calcutt M.J."/>
            <person name="Foecking M.F."/>
            <person name="Hsieh H.Y."/>
            <person name="Perry J."/>
            <person name="Stewart G.C."/>
            <person name="Middleton J.R."/>
        </authorList>
    </citation>
    <scope>NUCLEOTIDE SEQUENCE [LARGE SCALE GENOMIC DNA]</scope>
    <source>
        <strain evidence="4 5">LRHMDP3</strain>
    </source>
</reference>
<dbReference type="InterPro" id="IPR018077">
    <property type="entry name" value="Glyco_hydro_fam25_subgr"/>
</dbReference>
<dbReference type="InterPro" id="IPR017853">
    <property type="entry name" value="GH"/>
</dbReference>
<dbReference type="GO" id="GO:0016052">
    <property type="term" value="P:carbohydrate catabolic process"/>
    <property type="evidence" value="ECO:0007669"/>
    <property type="project" value="TreeGrafter"/>
</dbReference>
<dbReference type="PROSITE" id="PS51904">
    <property type="entry name" value="GLYCOSYL_HYDROL_F25_2"/>
    <property type="match status" value="1"/>
</dbReference>
<dbReference type="GO" id="GO:0008745">
    <property type="term" value="F:N-acetylmuramoyl-L-alanine amidase activity"/>
    <property type="evidence" value="ECO:0007669"/>
    <property type="project" value="UniProtKB-EC"/>
</dbReference>
<evidence type="ECO:0000256" key="3">
    <source>
        <dbReference type="ARBA" id="ARBA00023295"/>
    </source>
</evidence>
<name>A0AB33XSY3_LACRH</name>
<comment type="similarity">
    <text evidence="1">Belongs to the glycosyl hydrolase 25 family.</text>
</comment>
<dbReference type="SUPFAM" id="SSF51445">
    <property type="entry name" value="(Trans)glycosidases"/>
    <property type="match status" value="1"/>
</dbReference>
<dbReference type="GO" id="GO:0009253">
    <property type="term" value="P:peptidoglycan catabolic process"/>
    <property type="evidence" value="ECO:0007669"/>
    <property type="project" value="InterPro"/>
</dbReference>
<dbReference type="EMBL" id="AMQX01000011">
    <property type="protein sequence ID" value="EKS49915.1"/>
    <property type="molecule type" value="Genomic_DNA"/>
</dbReference>
<gene>
    <name evidence="4" type="ORF">LRHMDP3_2026</name>
</gene>
<dbReference type="PANTHER" id="PTHR34135">
    <property type="entry name" value="LYSOZYME"/>
    <property type="match status" value="1"/>
</dbReference>
<comment type="caution">
    <text evidence="4">The sequence shown here is derived from an EMBL/GenBank/DDBJ whole genome shotgun (WGS) entry which is preliminary data.</text>
</comment>
<organism evidence="4 5">
    <name type="scientific">Lacticaseibacillus rhamnosus LRHMDP3</name>
    <dbReference type="NCBI Taxonomy" id="1203259"/>
    <lineage>
        <taxon>Bacteria</taxon>
        <taxon>Bacillati</taxon>
        <taxon>Bacillota</taxon>
        <taxon>Bacilli</taxon>
        <taxon>Lactobacillales</taxon>
        <taxon>Lactobacillaceae</taxon>
        <taxon>Lacticaseibacillus</taxon>
    </lineage>
</organism>
<dbReference type="EC" id="3.5.1.28" evidence="4"/>
<dbReference type="RefSeq" id="WP_005716197.1">
    <property type="nucleotide sequence ID" value="NZ_AMQX01000011.1"/>
</dbReference>
<dbReference type="SMART" id="SM00641">
    <property type="entry name" value="Glyco_25"/>
    <property type="match status" value="1"/>
</dbReference>
<dbReference type="GO" id="GO:0016998">
    <property type="term" value="P:cell wall macromolecule catabolic process"/>
    <property type="evidence" value="ECO:0007669"/>
    <property type="project" value="InterPro"/>
</dbReference>
<proteinExistence type="inferred from homology"/>
<dbReference type="Gene3D" id="3.20.20.80">
    <property type="entry name" value="Glycosidases"/>
    <property type="match status" value="1"/>
</dbReference>
<dbReference type="Proteomes" id="UP000009352">
    <property type="component" value="Unassembled WGS sequence"/>
</dbReference>
<dbReference type="InterPro" id="IPR002053">
    <property type="entry name" value="Glyco_hydro_25"/>
</dbReference>
<evidence type="ECO:0000313" key="4">
    <source>
        <dbReference type="EMBL" id="EKS49915.1"/>
    </source>
</evidence>
<keyword evidence="2 4" id="KW-0378">Hydrolase</keyword>
<dbReference type="AlphaFoldDB" id="A0AB33XSY3"/>
<accession>A0AB33XSY3</accession>